<dbReference type="Gene3D" id="2.60.120.590">
    <property type="entry name" value="Alpha-ketoglutarate-dependent dioxygenase AlkB-like"/>
    <property type="match status" value="1"/>
</dbReference>
<dbReference type="PANTHER" id="PTHR21052">
    <property type="entry name" value="SPERMATOGENESIS ASSOCIATED 11-RELATED"/>
    <property type="match status" value="1"/>
</dbReference>
<dbReference type="GO" id="GO:0005759">
    <property type="term" value="C:mitochondrial matrix"/>
    <property type="evidence" value="ECO:0007669"/>
    <property type="project" value="TreeGrafter"/>
</dbReference>
<dbReference type="PROSITE" id="PS51257">
    <property type="entry name" value="PROKAR_LIPOPROTEIN"/>
    <property type="match status" value="1"/>
</dbReference>
<sequence>MLRSLATRCFPHQLQAPSSLSCHQPRLLTALRHTWSPLPRNTLDARIAPTLLSTPSSRPFSTAHPSHQQQQHQQPRHEQDPTQQQPSPSTYTNLSTSASVAADHYDLTHIPSEAERAQILRDFILVPNYLSETEQTMLFDAATKKLKRALGKQVRYEDGHFDGVITRYRECSATDWGGVASAPAPASAEPGQGEGHERSTPAEIICDIKHNFFPHHWRWVAPHILELEAGRGGIKPHVDHLDASGEVVAGLCLGSTAVMELIHEADPSKFFRVLLPKGCFYFQRDSVRYHYKHGIPIELEDHSFRGKVFPKDRRISILLRNVNEKKTQ</sequence>
<keyword evidence="4" id="KW-1185">Reference proteome</keyword>
<dbReference type="SUPFAM" id="SSF51197">
    <property type="entry name" value="Clavaminate synthase-like"/>
    <property type="match status" value="1"/>
</dbReference>
<dbReference type="InterPro" id="IPR027450">
    <property type="entry name" value="AlkB-like"/>
</dbReference>
<gene>
    <name evidence="3" type="primary">ALKBH7</name>
    <name evidence="3" type="ORF">DFQ27_008587</name>
</gene>
<dbReference type="GO" id="GO:0051213">
    <property type="term" value="F:dioxygenase activity"/>
    <property type="evidence" value="ECO:0007669"/>
    <property type="project" value="UniProtKB-KW"/>
</dbReference>
<evidence type="ECO:0000313" key="4">
    <source>
        <dbReference type="Proteomes" id="UP000807716"/>
    </source>
</evidence>
<evidence type="ECO:0000313" key="3">
    <source>
        <dbReference type="EMBL" id="KAG0251709.1"/>
    </source>
</evidence>
<reference evidence="3" key="1">
    <citation type="journal article" date="2020" name="Fungal Divers.">
        <title>Resolving the Mortierellaceae phylogeny through synthesis of multi-gene phylogenetics and phylogenomics.</title>
        <authorList>
            <person name="Vandepol N."/>
            <person name="Liber J."/>
            <person name="Desiro A."/>
            <person name="Na H."/>
            <person name="Kennedy M."/>
            <person name="Barry K."/>
            <person name="Grigoriev I.V."/>
            <person name="Miller A.N."/>
            <person name="O'Donnell K."/>
            <person name="Stajich J.E."/>
            <person name="Bonito G."/>
        </authorList>
    </citation>
    <scope>NUCLEOTIDE SEQUENCE</scope>
    <source>
        <strain evidence="3">BC1065</strain>
    </source>
</reference>
<accession>A0A9P6PSQ3</accession>
<proteinExistence type="predicted"/>
<organism evidence="3 4">
    <name type="scientific">Actinomortierella ambigua</name>
    <dbReference type="NCBI Taxonomy" id="1343610"/>
    <lineage>
        <taxon>Eukaryota</taxon>
        <taxon>Fungi</taxon>
        <taxon>Fungi incertae sedis</taxon>
        <taxon>Mucoromycota</taxon>
        <taxon>Mortierellomycotina</taxon>
        <taxon>Mortierellomycetes</taxon>
        <taxon>Mortierellales</taxon>
        <taxon>Mortierellaceae</taxon>
        <taxon>Actinomortierella</taxon>
    </lineage>
</organism>
<feature type="region of interest" description="Disordered" evidence="1">
    <location>
        <begin position="52"/>
        <end position="95"/>
    </location>
</feature>
<feature type="compositionally biased region" description="Polar residues" evidence="1">
    <location>
        <begin position="52"/>
        <end position="66"/>
    </location>
</feature>
<dbReference type="Pfam" id="PF13532">
    <property type="entry name" value="2OG-FeII_Oxy_2"/>
    <property type="match status" value="1"/>
</dbReference>
<feature type="compositionally biased region" description="Low complexity" evidence="1">
    <location>
        <begin position="179"/>
        <end position="191"/>
    </location>
</feature>
<feature type="region of interest" description="Disordered" evidence="1">
    <location>
        <begin position="179"/>
        <end position="199"/>
    </location>
</feature>
<dbReference type="InterPro" id="IPR037151">
    <property type="entry name" value="AlkB-like_sf"/>
</dbReference>
<keyword evidence="3" id="KW-0560">Oxidoreductase</keyword>
<keyword evidence="3" id="KW-0223">Dioxygenase</keyword>
<name>A0A9P6PSQ3_9FUNG</name>
<evidence type="ECO:0000256" key="1">
    <source>
        <dbReference type="SAM" id="MobiDB-lite"/>
    </source>
</evidence>
<dbReference type="GO" id="GO:0006631">
    <property type="term" value="P:fatty acid metabolic process"/>
    <property type="evidence" value="ECO:0007669"/>
    <property type="project" value="TreeGrafter"/>
</dbReference>
<dbReference type="AlphaFoldDB" id="A0A9P6PSQ3"/>
<feature type="domain" description="Alpha-ketoglutarate-dependent dioxygenase AlkB-like" evidence="2">
    <location>
        <begin position="124"/>
        <end position="320"/>
    </location>
</feature>
<comment type="caution">
    <text evidence="3">The sequence shown here is derived from an EMBL/GenBank/DDBJ whole genome shotgun (WGS) entry which is preliminary data.</text>
</comment>
<dbReference type="Proteomes" id="UP000807716">
    <property type="component" value="Unassembled WGS sequence"/>
</dbReference>
<dbReference type="OrthoDB" id="28127at2759"/>
<dbReference type="GO" id="GO:0006974">
    <property type="term" value="P:DNA damage response"/>
    <property type="evidence" value="ECO:0007669"/>
    <property type="project" value="InterPro"/>
</dbReference>
<dbReference type="InterPro" id="IPR032870">
    <property type="entry name" value="ALKBH7-like"/>
</dbReference>
<dbReference type="EMBL" id="JAAAJB010000726">
    <property type="protein sequence ID" value="KAG0251709.1"/>
    <property type="molecule type" value="Genomic_DNA"/>
</dbReference>
<evidence type="ECO:0000259" key="2">
    <source>
        <dbReference type="Pfam" id="PF13532"/>
    </source>
</evidence>
<feature type="compositionally biased region" description="Low complexity" evidence="1">
    <location>
        <begin position="81"/>
        <end position="90"/>
    </location>
</feature>
<dbReference type="PANTHER" id="PTHR21052:SF0">
    <property type="entry name" value="ALPHA-KETOGLUTARATE-DEPENDENT DIOXYGENASE ALKB HOMOLOG 7, MITOCHONDRIAL"/>
    <property type="match status" value="1"/>
</dbReference>
<protein>
    <submittedName>
        <fullName evidence="3">Alpha-ketoglutarate-dependent dioxygenase alkB 7, mitochondrial</fullName>
    </submittedName>
</protein>